<protein>
    <submittedName>
        <fullName evidence="1">Hypothetical_protein</fullName>
    </submittedName>
</protein>
<sequence length="284" mass="32321">MEIQSNLSNLSTLVFETYSDLKEDILTTNLTLHNDISLLNNQIVQKFQQSYDLNQQTQSIIHGYQNETTNKLQMMNNKLNNLTSIINDNQANILNNFTKTFAQITDLKTMIETNFDQVDSSITSINSLNQQIRVQLNSINSAIIDNQVQIKNNFSYTQQMITDIKTIINSNQISTNNQFWTITNQLPTIKSDIAATNTFIDGRISNLLTQLKAETNTIKNDIYSSRQLIIQLQNSINSLANSNSGGQIDSTQYNCLMENIFRSDPGYDMVRQCGGWYSDYGIIH</sequence>
<dbReference type="EMBL" id="CAXDID020000047">
    <property type="protein sequence ID" value="CAL6003242.1"/>
    <property type="molecule type" value="Genomic_DNA"/>
</dbReference>
<evidence type="ECO:0000313" key="1">
    <source>
        <dbReference type="EMBL" id="CAL6003242.1"/>
    </source>
</evidence>
<gene>
    <name evidence="1" type="ORF">HINF_LOCUS18304</name>
</gene>
<organism evidence="1 2">
    <name type="scientific">Hexamita inflata</name>
    <dbReference type="NCBI Taxonomy" id="28002"/>
    <lineage>
        <taxon>Eukaryota</taxon>
        <taxon>Metamonada</taxon>
        <taxon>Diplomonadida</taxon>
        <taxon>Hexamitidae</taxon>
        <taxon>Hexamitinae</taxon>
        <taxon>Hexamita</taxon>
    </lineage>
</organism>
<name>A0ABP1HZD7_9EUKA</name>
<accession>A0ABP1HZD7</accession>
<reference evidence="1 2" key="1">
    <citation type="submission" date="2024-07" db="EMBL/GenBank/DDBJ databases">
        <authorList>
            <person name="Akdeniz Z."/>
        </authorList>
    </citation>
    <scope>NUCLEOTIDE SEQUENCE [LARGE SCALE GENOMIC DNA]</scope>
</reference>
<dbReference type="Proteomes" id="UP001642409">
    <property type="component" value="Unassembled WGS sequence"/>
</dbReference>
<evidence type="ECO:0000313" key="2">
    <source>
        <dbReference type="Proteomes" id="UP001642409"/>
    </source>
</evidence>
<proteinExistence type="predicted"/>
<comment type="caution">
    <text evidence="1">The sequence shown here is derived from an EMBL/GenBank/DDBJ whole genome shotgun (WGS) entry which is preliminary data.</text>
</comment>
<keyword evidence="2" id="KW-1185">Reference proteome</keyword>